<evidence type="ECO:0000256" key="1">
    <source>
        <dbReference type="ARBA" id="ARBA00022527"/>
    </source>
</evidence>
<dbReference type="PANTHER" id="PTHR31756:SF3">
    <property type="entry name" value="PYRUVATE, PHOSPHATE DIKINASE REGULATORY PROTEIN 1, CHLOROPLASTIC"/>
    <property type="match status" value="1"/>
</dbReference>
<dbReference type="NCBIfam" id="NF003742">
    <property type="entry name" value="PRK05339.1"/>
    <property type="match status" value="1"/>
</dbReference>
<dbReference type="PANTHER" id="PTHR31756">
    <property type="entry name" value="PYRUVATE, PHOSPHATE DIKINASE REGULATORY PROTEIN 1, CHLOROPLASTIC"/>
    <property type="match status" value="1"/>
</dbReference>
<dbReference type="InterPro" id="IPR005177">
    <property type="entry name" value="Kinase-pyrophosphorylase"/>
</dbReference>
<dbReference type="InterPro" id="IPR026530">
    <property type="entry name" value="PSRP"/>
</dbReference>
<evidence type="ECO:0000256" key="4">
    <source>
        <dbReference type="ARBA" id="ARBA00022777"/>
    </source>
</evidence>
<keyword evidence="3" id="KW-0547">Nucleotide-binding</keyword>
<proteinExistence type="inferred from homology"/>
<keyword evidence="5" id="KW-0670">Pyruvate</keyword>
<gene>
    <name evidence="5" type="ORF">MNBD_GAMMA02-554</name>
</gene>
<organism evidence="5">
    <name type="scientific">hydrothermal vent metagenome</name>
    <dbReference type="NCBI Taxonomy" id="652676"/>
    <lineage>
        <taxon>unclassified sequences</taxon>
        <taxon>metagenomes</taxon>
        <taxon>ecological metagenomes</taxon>
    </lineage>
</organism>
<evidence type="ECO:0000256" key="2">
    <source>
        <dbReference type="ARBA" id="ARBA00022679"/>
    </source>
</evidence>
<protein>
    <submittedName>
        <fullName evidence="5">Phosphoenolpyruvate synthase regulatory protein</fullName>
    </submittedName>
</protein>
<keyword evidence="2" id="KW-0808">Transferase</keyword>
<dbReference type="Pfam" id="PF03618">
    <property type="entry name" value="Kinase-PPPase"/>
    <property type="match status" value="1"/>
</dbReference>
<dbReference type="GO" id="GO:0005524">
    <property type="term" value="F:ATP binding"/>
    <property type="evidence" value="ECO:0007669"/>
    <property type="project" value="InterPro"/>
</dbReference>
<accession>A0A3B0WHR6</accession>
<evidence type="ECO:0000256" key="3">
    <source>
        <dbReference type="ARBA" id="ARBA00022741"/>
    </source>
</evidence>
<dbReference type="GO" id="GO:0004674">
    <property type="term" value="F:protein serine/threonine kinase activity"/>
    <property type="evidence" value="ECO:0007669"/>
    <property type="project" value="UniProtKB-KW"/>
</dbReference>
<dbReference type="EMBL" id="UOFA01000063">
    <property type="protein sequence ID" value="VAW44036.1"/>
    <property type="molecule type" value="Genomic_DNA"/>
</dbReference>
<dbReference type="HAMAP" id="MF_01062">
    <property type="entry name" value="PSRP"/>
    <property type="match status" value="1"/>
</dbReference>
<sequence>MNEAKKCAIFYVSDGTAITAETVGRSLITQFTGIDFIEKRLAFINDPETAQGAADIIQNTPSDYQPLVVNTVVDIKLRKIIHSAGGLKLDPFNRLLRRIEKTLGIKSDPGVGRTHGMSDSGSYNDRIEATNYALSHDDGVNLNLHKADIILLGVSRSGKTPTCLYLALHYGLKAANYPITDEDLDRMRLPNDVMMHKDKLYGLTIDPFRLSQIRSERRPNSRYAELRKCQKEVSDAEVIYQGKQIQFLNTTHTSIEEISGKIMIALDLNKRLY</sequence>
<evidence type="ECO:0000313" key="5">
    <source>
        <dbReference type="EMBL" id="VAW44036.1"/>
    </source>
</evidence>
<dbReference type="AlphaFoldDB" id="A0A3B0WHR6"/>
<reference evidence="5" key="1">
    <citation type="submission" date="2018-06" db="EMBL/GenBank/DDBJ databases">
        <authorList>
            <person name="Zhirakovskaya E."/>
        </authorList>
    </citation>
    <scope>NUCLEOTIDE SEQUENCE</scope>
</reference>
<name>A0A3B0WHR6_9ZZZZ</name>
<keyword evidence="1" id="KW-0723">Serine/threonine-protein kinase</keyword>
<keyword evidence="4" id="KW-0418">Kinase</keyword>